<reference evidence="1 2" key="1">
    <citation type="submission" date="2023-10" db="EMBL/GenBank/DDBJ databases">
        <title>Sphingomonas sp. HF-S4 16S ribosomal RNA gene Genome sequencing and assembly.</title>
        <authorList>
            <person name="Lee H."/>
        </authorList>
    </citation>
    <scope>NUCLEOTIDE SEQUENCE [LARGE SCALE GENOMIC DNA]</scope>
    <source>
        <strain evidence="1 2">HF-S4</strain>
    </source>
</reference>
<evidence type="ECO:0000313" key="1">
    <source>
        <dbReference type="EMBL" id="MDV3458930.1"/>
    </source>
</evidence>
<keyword evidence="2" id="KW-1185">Reference proteome</keyword>
<dbReference type="EMBL" id="JAWJEJ010000002">
    <property type="protein sequence ID" value="MDV3458930.1"/>
    <property type="molecule type" value="Genomic_DNA"/>
</dbReference>
<accession>A0ABU3YC04</accession>
<gene>
    <name evidence="1" type="ORF">RZN05_18175</name>
</gene>
<organism evidence="1 2">
    <name type="scientific">Sphingomonas agrestis</name>
    <dbReference type="NCBI Taxonomy" id="3080540"/>
    <lineage>
        <taxon>Bacteria</taxon>
        <taxon>Pseudomonadati</taxon>
        <taxon>Pseudomonadota</taxon>
        <taxon>Alphaproteobacteria</taxon>
        <taxon>Sphingomonadales</taxon>
        <taxon>Sphingomonadaceae</taxon>
        <taxon>Sphingomonas</taxon>
    </lineage>
</organism>
<comment type="caution">
    <text evidence="1">The sequence shown here is derived from an EMBL/GenBank/DDBJ whole genome shotgun (WGS) entry which is preliminary data.</text>
</comment>
<proteinExistence type="predicted"/>
<sequence length="63" mass="7170">MQKIEPFSTDSWWVRFEEAMRNVSLVTTAGIGLGKVNNQRRIYRMVDAPPAGLKSFRPDTATK</sequence>
<dbReference type="Proteomes" id="UP001273531">
    <property type="component" value="Unassembled WGS sequence"/>
</dbReference>
<name>A0ABU3YC04_9SPHN</name>
<dbReference type="RefSeq" id="WP_317228094.1">
    <property type="nucleotide sequence ID" value="NZ_JAWJEJ010000002.1"/>
</dbReference>
<evidence type="ECO:0000313" key="2">
    <source>
        <dbReference type="Proteomes" id="UP001273531"/>
    </source>
</evidence>
<protein>
    <submittedName>
        <fullName evidence="1">Uncharacterized protein</fullName>
    </submittedName>
</protein>